<accession>A0A0P0V8M9</accession>
<evidence type="ECO:0000313" key="1">
    <source>
        <dbReference type="EMBL" id="BAS74526.1"/>
    </source>
</evidence>
<dbReference type="PaxDb" id="39947-A0A0P0V8M9"/>
<reference evidence="2" key="1">
    <citation type="journal article" date="2005" name="Nature">
        <title>The map-based sequence of the rice genome.</title>
        <authorList>
            <consortium name="International rice genome sequencing project (IRGSP)"/>
            <person name="Matsumoto T."/>
            <person name="Wu J."/>
            <person name="Kanamori H."/>
            <person name="Katayose Y."/>
            <person name="Fujisawa M."/>
            <person name="Namiki N."/>
            <person name="Mizuno H."/>
            <person name="Yamamoto K."/>
            <person name="Antonio B.A."/>
            <person name="Baba T."/>
            <person name="Sakata K."/>
            <person name="Nagamura Y."/>
            <person name="Aoki H."/>
            <person name="Arikawa K."/>
            <person name="Arita K."/>
            <person name="Bito T."/>
            <person name="Chiden Y."/>
            <person name="Fujitsuka N."/>
            <person name="Fukunaka R."/>
            <person name="Hamada M."/>
            <person name="Harada C."/>
            <person name="Hayashi A."/>
            <person name="Hijishita S."/>
            <person name="Honda M."/>
            <person name="Hosokawa S."/>
            <person name="Ichikawa Y."/>
            <person name="Idonuma A."/>
            <person name="Iijima M."/>
            <person name="Ikeda M."/>
            <person name="Ikeno M."/>
            <person name="Ito K."/>
            <person name="Ito S."/>
            <person name="Ito T."/>
            <person name="Ito Y."/>
            <person name="Ito Y."/>
            <person name="Iwabuchi A."/>
            <person name="Kamiya K."/>
            <person name="Karasawa W."/>
            <person name="Kurita K."/>
            <person name="Katagiri S."/>
            <person name="Kikuta A."/>
            <person name="Kobayashi H."/>
            <person name="Kobayashi N."/>
            <person name="Machita K."/>
            <person name="Maehara T."/>
            <person name="Masukawa M."/>
            <person name="Mizubayashi T."/>
            <person name="Mukai Y."/>
            <person name="Nagasaki H."/>
            <person name="Nagata Y."/>
            <person name="Naito S."/>
            <person name="Nakashima M."/>
            <person name="Nakama Y."/>
            <person name="Nakamichi Y."/>
            <person name="Nakamura M."/>
            <person name="Meguro A."/>
            <person name="Negishi M."/>
            <person name="Ohta I."/>
            <person name="Ohta T."/>
            <person name="Okamoto M."/>
            <person name="Ono N."/>
            <person name="Saji S."/>
            <person name="Sakaguchi M."/>
            <person name="Sakai K."/>
            <person name="Shibata M."/>
            <person name="Shimokawa T."/>
            <person name="Song J."/>
            <person name="Takazaki Y."/>
            <person name="Terasawa K."/>
            <person name="Tsugane M."/>
            <person name="Tsuji K."/>
            <person name="Ueda S."/>
            <person name="Waki K."/>
            <person name="Yamagata H."/>
            <person name="Yamamoto M."/>
            <person name="Yamamoto S."/>
            <person name="Yamane H."/>
            <person name="Yoshiki S."/>
            <person name="Yoshihara R."/>
            <person name="Yukawa K."/>
            <person name="Zhong H."/>
            <person name="Yano M."/>
            <person name="Yuan Q."/>
            <person name="Ouyang S."/>
            <person name="Liu J."/>
            <person name="Jones K.M."/>
            <person name="Gansberger K."/>
            <person name="Moffat K."/>
            <person name="Hill J."/>
            <person name="Bera J."/>
            <person name="Fadrosh D."/>
            <person name="Jin S."/>
            <person name="Johri S."/>
            <person name="Kim M."/>
            <person name="Overton L."/>
            <person name="Reardon M."/>
            <person name="Tsitrin T."/>
            <person name="Vuong H."/>
            <person name="Weaver B."/>
            <person name="Ciecko A."/>
            <person name="Tallon L."/>
            <person name="Jackson J."/>
            <person name="Pai G."/>
            <person name="Aken S.V."/>
            <person name="Utterback T."/>
            <person name="Reidmuller S."/>
            <person name="Feldblyum T."/>
            <person name="Hsiao J."/>
            <person name="Zismann V."/>
            <person name="Iobst S."/>
            <person name="de Vazeille A.R."/>
            <person name="Buell C.R."/>
            <person name="Ying K."/>
            <person name="Li Y."/>
            <person name="Lu T."/>
            <person name="Huang Y."/>
            <person name="Zhao Q."/>
            <person name="Feng Q."/>
            <person name="Zhang L."/>
            <person name="Zhu J."/>
            <person name="Weng Q."/>
            <person name="Mu J."/>
            <person name="Lu Y."/>
            <person name="Fan D."/>
            <person name="Liu Y."/>
            <person name="Guan J."/>
            <person name="Zhang Y."/>
            <person name="Yu S."/>
            <person name="Liu X."/>
            <person name="Zhang Y."/>
            <person name="Hong G."/>
            <person name="Han B."/>
            <person name="Choisne N."/>
            <person name="Demange N."/>
            <person name="Orjeda G."/>
            <person name="Samain S."/>
            <person name="Cattolico L."/>
            <person name="Pelletier E."/>
            <person name="Couloux A."/>
            <person name="Segurens B."/>
            <person name="Wincker P."/>
            <person name="D'Hont A."/>
            <person name="Scarpelli C."/>
            <person name="Weissenbach J."/>
            <person name="Salanoubat M."/>
            <person name="Quetier F."/>
            <person name="Yu Y."/>
            <person name="Kim H.R."/>
            <person name="Rambo T."/>
            <person name="Currie J."/>
            <person name="Collura K."/>
            <person name="Luo M."/>
            <person name="Yang T."/>
            <person name="Ammiraju J.S.S."/>
            <person name="Engler F."/>
            <person name="Soderlund C."/>
            <person name="Wing R.A."/>
            <person name="Palmer L.E."/>
            <person name="de la Bastide M."/>
            <person name="Spiegel L."/>
            <person name="Nascimento L."/>
            <person name="Zutavern T."/>
            <person name="O'Shaughnessy A."/>
            <person name="Dike S."/>
            <person name="Dedhia N."/>
            <person name="Preston R."/>
            <person name="Balija V."/>
            <person name="McCombie W.R."/>
            <person name="Chow T."/>
            <person name="Chen H."/>
            <person name="Chung M."/>
            <person name="Chen C."/>
            <person name="Shaw J."/>
            <person name="Wu H."/>
            <person name="Hsiao K."/>
            <person name="Chao Y."/>
            <person name="Chu M."/>
            <person name="Cheng C."/>
            <person name="Hour A."/>
            <person name="Lee P."/>
            <person name="Lin S."/>
            <person name="Lin Y."/>
            <person name="Liou J."/>
            <person name="Liu S."/>
            <person name="Hsing Y."/>
            <person name="Raghuvanshi S."/>
            <person name="Mohanty A."/>
            <person name="Bharti A.K."/>
            <person name="Gaur A."/>
            <person name="Gupta V."/>
            <person name="Kumar D."/>
            <person name="Ravi V."/>
            <person name="Vij S."/>
            <person name="Kapur A."/>
            <person name="Khurana P."/>
            <person name="Khurana P."/>
            <person name="Khurana J.P."/>
            <person name="Tyagi A.K."/>
            <person name="Gaikwad K."/>
            <person name="Singh A."/>
            <person name="Dalal V."/>
            <person name="Srivastava S."/>
            <person name="Dixit A."/>
            <person name="Pal A.K."/>
            <person name="Ghazi I.A."/>
            <person name="Yadav M."/>
            <person name="Pandit A."/>
            <person name="Bhargava A."/>
            <person name="Sureshbabu K."/>
            <person name="Batra K."/>
            <person name="Sharma T.R."/>
            <person name="Mohapatra T."/>
            <person name="Singh N.K."/>
            <person name="Messing J."/>
            <person name="Nelson A.B."/>
            <person name="Fuks G."/>
            <person name="Kavchok S."/>
            <person name="Keizer G."/>
            <person name="Linton E."/>
            <person name="Llaca V."/>
            <person name="Song R."/>
            <person name="Tanyolac B."/>
            <person name="Young S."/>
            <person name="Ho-Il K."/>
            <person name="Hahn J.H."/>
            <person name="Sangsakoo G."/>
            <person name="Vanavichit A."/>
            <person name="de Mattos Luiz.A.T."/>
            <person name="Zimmer P.D."/>
            <person name="Malone G."/>
            <person name="Dellagostin O."/>
            <person name="de Oliveira A.C."/>
            <person name="Bevan M."/>
            <person name="Bancroft I."/>
            <person name="Minx P."/>
            <person name="Cordum H."/>
            <person name="Wilson R."/>
            <person name="Cheng Z."/>
            <person name="Jin W."/>
            <person name="Jiang J."/>
            <person name="Leong S.A."/>
            <person name="Iwama H."/>
            <person name="Gojobori T."/>
            <person name="Itoh T."/>
            <person name="Niimura Y."/>
            <person name="Fujii Y."/>
            <person name="Habara T."/>
            <person name="Sakai H."/>
            <person name="Sato Y."/>
            <person name="Wilson G."/>
            <person name="Kumar K."/>
            <person name="McCouch S."/>
            <person name="Juretic N."/>
            <person name="Hoen D."/>
            <person name="Wright S."/>
            <person name="Bruskiewich R."/>
            <person name="Bureau T."/>
            <person name="Miyao A."/>
            <person name="Hirochika H."/>
            <person name="Nishikawa T."/>
            <person name="Kadowaki K."/>
            <person name="Sugiura M."/>
            <person name="Burr B."/>
            <person name="Sasaki T."/>
        </authorList>
    </citation>
    <scope>NUCLEOTIDE SEQUENCE [LARGE SCALE GENOMIC DNA]</scope>
    <source>
        <strain evidence="2">cv. Nipponbare</strain>
    </source>
</reference>
<organism evidence="1 2">
    <name type="scientific">Oryza sativa subsp. japonica</name>
    <name type="common">Rice</name>
    <dbReference type="NCBI Taxonomy" id="39947"/>
    <lineage>
        <taxon>Eukaryota</taxon>
        <taxon>Viridiplantae</taxon>
        <taxon>Streptophyta</taxon>
        <taxon>Embryophyta</taxon>
        <taxon>Tracheophyta</taxon>
        <taxon>Spermatophyta</taxon>
        <taxon>Magnoliopsida</taxon>
        <taxon>Liliopsida</taxon>
        <taxon>Poales</taxon>
        <taxon>Poaceae</taxon>
        <taxon>BOP clade</taxon>
        <taxon>Oryzoideae</taxon>
        <taxon>Oryzeae</taxon>
        <taxon>Oryzinae</taxon>
        <taxon>Oryza</taxon>
        <taxon>Oryza sativa</taxon>
    </lineage>
</organism>
<protein>
    <submittedName>
        <fullName evidence="1">Os01g0767966 protein</fullName>
    </submittedName>
</protein>
<dbReference type="InParanoid" id="A0A0P0V8M9"/>
<keyword evidence="2" id="KW-1185">Reference proteome</keyword>
<dbReference type="EMBL" id="AP014957">
    <property type="protein sequence ID" value="BAS74526.1"/>
    <property type="molecule type" value="Genomic_DNA"/>
</dbReference>
<proteinExistence type="predicted"/>
<dbReference type="Proteomes" id="UP000059680">
    <property type="component" value="Chromosome 1"/>
</dbReference>
<dbReference type="Gramene" id="Os01t0767966-00">
    <property type="protein sequence ID" value="Os01t0767966-00"/>
    <property type="gene ID" value="Os01g0767966"/>
</dbReference>
<sequence length="141" mass="15025">MLLSALSLLNALRTSSFNSQNRILLTFCSSEVPFWRSSASGLSGKSSSRNLSSTCEQLGKMCHQFRPVFMSASTLERSLLFCVTGVSFRSTSFNFPEVLAAGTMPNSGVVSACAICIATFASAGKNNLANATARENAISFM</sequence>
<gene>
    <name evidence="1" type="ordered locus">Os01g0767966</name>
    <name evidence="1" type="ORF">OSNPB_010767966</name>
</gene>
<reference evidence="1 2" key="2">
    <citation type="journal article" date="2013" name="Plant Cell Physiol.">
        <title>Rice Annotation Project Database (RAP-DB): an integrative and interactive database for rice genomics.</title>
        <authorList>
            <person name="Sakai H."/>
            <person name="Lee S.S."/>
            <person name="Tanaka T."/>
            <person name="Numa H."/>
            <person name="Kim J."/>
            <person name="Kawahara Y."/>
            <person name="Wakimoto H."/>
            <person name="Yang C.C."/>
            <person name="Iwamoto M."/>
            <person name="Abe T."/>
            <person name="Yamada Y."/>
            <person name="Muto A."/>
            <person name="Inokuchi H."/>
            <person name="Ikemura T."/>
            <person name="Matsumoto T."/>
            <person name="Sasaki T."/>
            <person name="Itoh T."/>
        </authorList>
    </citation>
    <scope>NUCLEOTIDE SEQUENCE [LARGE SCALE GENOMIC DNA]</scope>
    <source>
        <strain evidence="2">cv. Nipponbare</strain>
    </source>
</reference>
<dbReference type="AlphaFoldDB" id="A0A0P0V8M9"/>
<evidence type="ECO:0000313" key="2">
    <source>
        <dbReference type="Proteomes" id="UP000059680"/>
    </source>
</evidence>
<name>A0A0P0V8M9_ORYSJ</name>
<reference evidence="1 2" key="3">
    <citation type="journal article" date="2013" name="Rice">
        <title>Improvement of the Oryza sativa Nipponbare reference genome using next generation sequence and optical map data.</title>
        <authorList>
            <person name="Kawahara Y."/>
            <person name="de la Bastide M."/>
            <person name="Hamilton J.P."/>
            <person name="Kanamori H."/>
            <person name="McCombie W.R."/>
            <person name="Ouyang S."/>
            <person name="Schwartz D.C."/>
            <person name="Tanaka T."/>
            <person name="Wu J."/>
            <person name="Zhou S."/>
            <person name="Childs K.L."/>
            <person name="Davidson R.M."/>
            <person name="Lin H."/>
            <person name="Quesada-Ocampo L."/>
            <person name="Vaillancourt B."/>
            <person name="Sakai H."/>
            <person name="Lee S.S."/>
            <person name="Kim J."/>
            <person name="Numa H."/>
            <person name="Itoh T."/>
            <person name="Buell C.R."/>
            <person name="Matsumoto T."/>
        </authorList>
    </citation>
    <scope>NUCLEOTIDE SEQUENCE [LARGE SCALE GENOMIC DNA]</scope>
    <source>
        <strain evidence="2">cv. Nipponbare</strain>
    </source>
</reference>